<feature type="binding site" evidence="7">
    <location>
        <position position="20"/>
    </location>
    <ligand>
        <name>ATP</name>
        <dbReference type="ChEBI" id="CHEBI:30616"/>
    </ligand>
</feature>
<feature type="binding site" evidence="7">
    <location>
        <position position="273"/>
    </location>
    <ligand>
        <name>ATP</name>
        <dbReference type="ChEBI" id="CHEBI:30616"/>
    </ligand>
</feature>
<feature type="binding site" evidence="7">
    <location>
        <position position="90"/>
    </location>
    <ligand>
        <name>glycerol</name>
        <dbReference type="ChEBI" id="CHEBI:17754"/>
    </ligand>
</feature>
<dbReference type="HAMAP" id="MF_00186">
    <property type="entry name" value="Glycerol_kin"/>
    <property type="match status" value="1"/>
</dbReference>
<comment type="pathway">
    <text evidence="7">Polyol metabolism; glycerol degradation via glycerol kinase pathway; sn-glycerol 3-phosphate from glycerol: step 1/1.</text>
</comment>
<dbReference type="InterPro" id="IPR018483">
    <property type="entry name" value="Carb_kinase_FGGY_CS"/>
</dbReference>
<dbReference type="PANTHER" id="PTHR10196">
    <property type="entry name" value="SUGAR KINASE"/>
    <property type="match status" value="1"/>
</dbReference>
<dbReference type="InterPro" id="IPR000577">
    <property type="entry name" value="Carb_kinase_FGGY"/>
</dbReference>
<dbReference type="NCBIfam" id="TIGR01311">
    <property type="entry name" value="glycerol_kin"/>
    <property type="match status" value="1"/>
</dbReference>
<accession>A0ABQ2VNA4</accession>
<name>A0ABQ2VNA4_9ACTN</name>
<feature type="domain" description="Carbohydrate kinase FGGY C-terminal" evidence="10">
    <location>
        <begin position="268"/>
        <end position="457"/>
    </location>
</feature>
<feature type="binding site" evidence="7">
    <location>
        <position position="141"/>
    </location>
    <ligand>
        <name>sn-glycerol 3-phosphate</name>
        <dbReference type="ChEBI" id="CHEBI:57597"/>
    </ligand>
</feature>
<feature type="binding site" evidence="7">
    <location>
        <position position="317"/>
    </location>
    <ligand>
        <name>ADP</name>
        <dbReference type="ChEBI" id="CHEBI:456216"/>
    </ligand>
</feature>
<dbReference type="InterPro" id="IPR018484">
    <property type="entry name" value="FGGY_N"/>
</dbReference>
<keyword evidence="4 7" id="KW-0418">Kinase</keyword>
<evidence type="ECO:0000259" key="10">
    <source>
        <dbReference type="Pfam" id="PF02782"/>
    </source>
</evidence>
<evidence type="ECO:0000256" key="6">
    <source>
        <dbReference type="ARBA" id="ARBA00022840"/>
    </source>
</evidence>
<feature type="binding site" evidence="7">
    <location>
        <position position="19"/>
    </location>
    <ligand>
        <name>sn-glycerol 3-phosphate</name>
        <dbReference type="ChEBI" id="CHEBI:57597"/>
    </ligand>
</feature>
<evidence type="ECO:0000256" key="3">
    <source>
        <dbReference type="ARBA" id="ARBA00022741"/>
    </source>
</evidence>
<gene>
    <name evidence="11" type="primary">glpK2</name>
    <name evidence="7" type="synonym">glpK</name>
    <name evidence="11" type="ORF">GCM10010211_80380</name>
</gene>
<evidence type="ECO:0000259" key="9">
    <source>
        <dbReference type="Pfam" id="PF00370"/>
    </source>
</evidence>
<dbReference type="PIRSF" id="PIRSF000538">
    <property type="entry name" value="GlpK"/>
    <property type="match status" value="1"/>
</dbReference>
<feature type="binding site" evidence="7">
    <location>
        <position position="321"/>
    </location>
    <ligand>
        <name>ATP</name>
        <dbReference type="ChEBI" id="CHEBI:30616"/>
    </ligand>
</feature>
<feature type="binding site" evidence="7">
    <location>
        <position position="19"/>
    </location>
    <ligand>
        <name>ATP</name>
        <dbReference type="ChEBI" id="CHEBI:30616"/>
    </ligand>
</feature>
<feature type="binding site" evidence="7">
    <location>
        <position position="89"/>
    </location>
    <ligand>
        <name>sn-glycerol 3-phosphate</name>
        <dbReference type="ChEBI" id="CHEBI:57597"/>
    </ligand>
</feature>
<feature type="binding site" evidence="7">
    <location>
        <position position="422"/>
    </location>
    <ligand>
        <name>ADP</name>
        <dbReference type="ChEBI" id="CHEBI:456216"/>
    </ligand>
</feature>
<dbReference type="InterPro" id="IPR043129">
    <property type="entry name" value="ATPase_NBD"/>
</dbReference>
<dbReference type="SUPFAM" id="SSF53067">
    <property type="entry name" value="Actin-like ATPase domain"/>
    <property type="match status" value="2"/>
</dbReference>
<dbReference type="Proteomes" id="UP000654471">
    <property type="component" value="Unassembled WGS sequence"/>
</dbReference>
<comment type="activity regulation">
    <text evidence="7">Inhibited by fructose 1,6-bisphosphate (FBP).</text>
</comment>
<dbReference type="InterPro" id="IPR018485">
    <property type="entry name" value="FGGY_C"/>
</dbReference>
<dbReference type="PANTHER" id="PTHR10196:SF69">
    <property type="entry name" value="GLYCEROL KINASE"/>
    <property type="match status" value="1"/>
</dbReference>
<feature type="binding site" evidence="7">
    <location>
        <position position="251"/>
    </location>
    <ligand>
        <name>glycerol</name>
        <dbReference type="ChEBI" id="CHEBI:17754"/>
    </ligand>
</feature>
<dbReference type="PROSITE" id="PS00445">
    <property type="entry name" value="FGGY_KINASES_2"/>
    <property type="match status" value="1"/>
</dbReference>
<keyword evidence="6 7" id="KW-0067">ATP-binding</keyword>
<proteinExistence type="inferred from homology"/>
<reference evidence="12" key="1">
    <citation type="journal article" date="2019" name="Int. J. Syst. Evol. Microbiol.">
        <title>The Global Catalogue of Microorganisms (GCM) 10K type strain sequencing project: providing services to taxonomists for standard genome sequencing and annotation.</title>
        <authorList>
            <consortium name="The Broad Institute Genomics Platform"/>
            <consortium name="The Broad Institute Genome Sequencing Center for Infectious Disease"/>
            <person name="Wu L."/>
            <person name="Ma J."/>
        </authorList>
    </citation>
    <scope>NUCLEOTIDE SEQUENCE [LARGE SCALE GENOMIC DNA]</scope>
    <source>
        <strain evidence="12">JCM 3399</strain>
    </source>
</reference>
<feature type="binding site" evidence="7">
    <location>
        <position position="251"/>
    </location>
    <ligand>
        <name>sn-glycerol 3-phosphate</name>
        <dbReference type="ChEBI" id="CHEBI:57597"/>
    </ligand>
</feature>
<dbReference type="GO" id="GO:0016301">
    <property type="term" value="F:kinase activity"/>
    <property type="evidence" value="ECO:0007669"/>
    <property type="project" value="UniProtKB-KW"/>
</dbReference>
<dbReference type="EMBL" id="BMRP01000069">
    <property type="protein sequence ID" value="GGV00969.1"/>
    <property type="molecule type" value="Genomic_DNA"/>
</dbReference>
<dbReference type="Pfam" id="PF00370">
    <property type="entry name" value="FGGY_N"/>
    <property type="match status" value="1"/>
</dbReference>
<evidence type="ECO:0000256" key="5">
    <source>
        <dbReference type="ARBA" id="ARBA00022798"/>
    </source>
</evidence>
<feature type="domain" description="Carbohydrate kinase FGGY N-terminal" evidence="9">
    <location>
        <begin position="11"/>
        <end position="258"/>
    </location>
</feature>
<feature type="binding site" evidence="7">
    <location>
        <position position="89"/>
    </location>
    <ligand>
        <name>glycerol</name>
        <dbReference type="ChEBI" id="CHEBI:17754"/>
    </ligand>
</feature>
<feature type="binding site" evidence="7">
    <location>
        <position position="141"/>
    </location>
    <ligand>
        <name>glycerol</name>
        <dbReference type="ChEBI" id="CHEBI:17754"/>
    </ligand>
</feature>
<feature type="binding site" evidence="7">
    <location>
        <position position="317"/>
    </location>
    <ligand>
        <name>ATP</name>
        <dbReference type="ChEBI" id="CHEBI:30616"/>
    </ligand>
</feature>
<evidence type="ECO:0000313" key="11">
    <source>
        <dbReference type="EMBL" id="GGV00969.1"/>
    </source>
</evidence>
<evidence type="ECO:0000256" key="7">
    <source>
        <dbReference type="HAMAP-Rule" id="MF_00186"/>
    </source>
</evidence>
<dbReference type="CDD" id="cd07769">
    <property type="entry name" value="ASKHA_NBD_FGGY_GK"/>
    <property type="match status" value="1"/>
</dbReference>
<dbReference type="EC" id="2.7.1.30" evidence="7"/>
<feature type="binding site" evidence="7">
    <location>
        <position position="90"/>
    </location>
    <ligand>
        <name>sn-glycerol 3-phosphate</name>
        <dbReference type="ChEBI" id="CHEBI:57597"/>
    </ligand>
</feature>
<feature type="binding site" evidence="7">
    <location>
        <position position="418"/>
    </location>
    <ligand>
        <name>ATP</name>
        <dbReference type="ChEBI" id="CHEBI:30616"/>
    </ligand>
</feature>
<evidence type="ECO:0000256" key="2">
    <source>
        <dbReference type="ARBA" id="ARBA00022679"/>
    </source>
</evidence>
<dbReference type="RefSeq" id="WP_189308343.1">
    <property type="nucleotide sequence ID" value="NZ_BMRP01000069.1"/>
</dbReference>
<feature type="binding site" evidence="7">
    <location>
        <position position="19"/>
    </location>
    <ligand>
        <name>ADP</name>
        <dbReference type="ChEBI" id="CHEBI:456216"/>
    </ligand>
</feature>
<comment type="catalytic activity">
    <reaction evidence="7">
        <text>glycerol + ATP = sn-glycerol 3-phosphate + ADP + H(+)</text>
        <dbReference type="Rhea" id="RHEA:21644"/>
        <dbReference type="ChEBI" id="CHEBI:15378"/>
        <dbReference type="ChEBI" id="CHEBI:17754"/>
        <dbReference type="ChEBI" id="CHEBI:30616"/>
        <dbReference type="ChEBI" id="CHEBI:57597"/>
        <dbReference type="ChEBI" id="CHEBI:456216"/>
        <dbReference type="EC" id="2.7.1.30"/>
    </reaction>
</comment>
<feature type="binding site" evidence="7">
    <location>
        <position position="418"/>
    </location>
    <ligand>
        <name>ADP</name>
        <dbReference type="ChEBI" id="CHEBI:456216"/>
    </ligand>
</feature>
<keyword evidence="12" id="KW-1185">Reference proteome</keyword>
<feature type="binding site" evidence="7">
    <location>
        <position position="23"/>
    </location>
    <ligand>
        <name>ADP</name>
        <dbReference type="ChEBI" id="CHEBI:456216"/>
    </ligand>
</feature>
<keyword evidence="5 7" id="KW-0319">Glycerol metabolism</keyword>
<keyword evidence="3 7" id="KW-0547">Nucleotide-binding</keyword>
<dbReference type="Pfam" id="PF02782">
    <property type="entry name" value="FGGY_C"/>
    <property type="match status" value="1"/>
</dbReference>
<feature type="binding site" evidence="7">
    <location>
        <position position="252"/>
    </location>
    <ligand>
        <name>glycerol</name>
        <dbReference type="ChEBI" id="CHEBI:17754"/>
    </ligand>
</feature>
<comment type="caution">
    <text evidence="11">The sequence shown here is derived from an EMBL/GenBank/DDBJ whole genome shotgun (WGS) entry which is preliminary data.</text>
</comment>
<evidence type="ECO:0000256" key="4">
    <source>
        <dbReference type="ARBA" id="ARBA00022777"/>
    </source>
</evidence>
<dbReference type="InterPro" id="IPR005999">
    <property type="entry name" value="Glycerol_kin"/>
</dbReference>
<evidence type="ECO:0000256" key="1">
    <source>
        <dbReference type="ARBA" id="ARBA00009156"/>
    </source>
</evidence>
<comment type="function">
    <text evidence="7">Key enzyme in the regulation of glycerol uptake and metabolism. Catalyzes the phosphorylation of glycerol to yield sn-glycerol 3-phosphate.</text>
</comment>
<evidence type="ECO:0000256" key="8">
    <source>
        <dbReference type="RuleBase" id="RU003733"/>
    </source>
</evidence>
<organism evidence="11 12">
    <name type="scientific">Streptomyces albospinus</name>
    <dbReference type="NCBI Taxonomy" id="285515"/>
    <lineage>
        <taxon>Bacteria</taxon>
        <taxon>Bacillati</taxon>
        <taxon>Actinomycetota</taxon>
        <taxon>Actinomycetes</taxon>
        <taxon>Kitasatosporales</taxon>
        <taxon>Streptomycetaceae</taxon>
        <taxon>Streptomyces</taxon>
    </lineage>
</organism>
<sequence>MTEHTQKTDKYVAAIDQGTTSSRCIIFDHAGAIVAVDQREHRQIFPRPGWVEHDATEIWSKVQAVVAGALTKAGLRAHELSALGITNQRETTVLWDRATGRPVHHAIVWQDTRTDRLCTELGGADGQDRFREATGLPLASYFSGPKAAWLLDEVPGLRARAERGEIAFGTIDSWLIWNLTGGTDGGVHVTDVTNAGRTMLMNLATLQWDPAILSAMRVPEAMLPEIRSSAEVYGTAVGQLQGVPVASALGDQQAAVFGQTCYGVGEAKNTYGTGSFLLLNTGNRPVPSKHGLLTTMGYQLGGEAPVYCLEGSIAITGALVQWFRDQLGIIASADEIEPLAASVPDNGGAYVVPAFSGLFAPYWRSDARGVITGLTGFVTKAHLARAVLEATSWQTREVVDAMFQDSGVPITRLKVDGGMTANNLLMQHQADVLGVPVIRPVISETTCLGAAYAAGLATGVWQDLDELRSHWQRDREWTPRLAAEAREREYGNWRRAVERSFGWVAEDGAPTS</sequence>
<feature type="binding site" evidence="7">
    <location>
        <position position="273"/>
    </location>
    <ligand>
        <name>ADP</name>
        <dbReference type="ChEBI" id="CHEBI:456216"/>
    </ligand>
</feature>
<comment type="similarity">
    <text evidence="1 7 8">Belongs to the FGGY kinase family.</text>
</comment>
<protein>
    <recommendedName>
        <fullName evidence="7">Glycerol kinase</fullName>
        <ecNumber evidence="7">2.7.1.30</ecNumber>
    </recommendedName>
    <alternativeName>
        <fullName evidence="7">ATP:glycerol 3-phosphotransferase</fullName>
    </alternativeName>
    <alternativeName>
        <fullName evidence="7">Glycerokinase</fullName>
        <shortName evidence="7">GK</shortName>
    </alternativeName>
</protein>
<dbReference type="NCBIfam" id="NF000756">
    <property type="entry name" value="PRK00047.1"/>
    <property type="match status" value="1"/>
</dbReference>
<dbReference type="Gene3D" id="3.30.420.40">
    <property type="match status" value="2"/>
</dbReference>
<feature type="binding site" evidence="7">
    <location>
        <position position="21"/>
    </location>
    <ligand>
        <name>ATP</name>
        <dbReference type="ChEBI" id="CHEBI:30616"/>
    </ligand>
</feature>
<evidence type="ECO:0000313" key="12">
    <source>
        <dbReference type="Proteomes" id="UP000654471"/>
    </source>
</evidence>
<keyword evidence="2 7" id="KW-0808">Transferase</keyword>